<evidence type="ECO:0000313" key="5">
    <source>
        <dbReference type="Proteomes" id="UP000242592"/>
    </source>
</evidence>
<dbReference type="PIRSF" id="PIRSF002070">
    <property type="entry name" value="SSB"/>
    <property type="match status" value="1"/>
</dbReference>
<dbReference type="InterPro" id="IPR000424">
    <property type="entry name" value="Primosome_PriB/ssb"/>
</dbReference>
<comment type="subunit">
    <text evidence="2">Homotetramer.</text>
</comment>
<dbReference type="GO" id="GO:0003697">
    <property type="term" value="F:single-stranded DNA binding"/>
    <property type="evidence" value="ECO:0007669"/>
    <property type="project" value="UniProtKB-UniRule"/>
</dbReference>
<dbReference type="Proteomes" id="UP000242592">
    <property type="component" value="Unassembled WGS sequence"/>
</dbReference>
<evidence type="ECO:0000313" key="4">
    <source>
        <dbReference type="EMBL" id="SHH56370.1"/>
    </source>
</evidence>
<dbReference type="EMBL" id="FQXN01000007">
    <property type="protein sequence ID" value="SHH56370.1"/>
    <property type="molecule type" value="Genomic_DNA"/>
</dbReference>
<evidence type="ECO:0000256" key="1">
    <source>
        <dbReference type="ARBA" id="ARBA00023125"/>
    </source>
</evidence>
<dbReference type="RefSeq" id="WP_073073845.1">
    <property type="nucleotide sequence ID" value="NZ_FQXN01000007.1"/>
</dbReference>
<keyword evidence="5" id="KW-1185">Reference proteome</keyword>
<evidence type="ECO:0000256" key="3">
    <source>
        <dbReference type="PIRNR" id="PIRNR002070"/>
    </source>
</evidence>
<dbReference type="Pfam" id="PF00436">
    <property type="entry name" value="SSB"/>
    <property type="match status" value="1"/>
</dbReference>
<organism evidence="4 5">
    <name type="scientific">Thermosipho atlanticus DSM 15807</name>
    <dbReference type="NCBI Taxonomy" id="1123380"/>
    <lineage>
        <taxon>Bacteria</taxon>
        <taxon>Thermotogati</taxon>
        <taxon>Thermotogota</taxon>
        <taxon>Thermotogae</taxon>
        <taxon>Thermotogales</taxon>
        <taxon>Fervidobacteriaceae</taxon>
        <taxon>Thermosipho</taxon>
    </lineage>
</organism>
<evidence type="ECO:0000256" key="2">
    <source>
        <dbReference type="HAMAP-Rule" id="MF_00984"/>
    </source>
</evidence>
<dbReference type="GO" id="GO:0009295">
    <property type="term" value="C:nucleoid"/>
    <property type="evidence" value="ECO:0007669"/>
    <property type="project" value="TreeGrafter"/>
</dbReference>
<name>A0A1M5U0I1_9BACT</name>
<dbReference type="PROSITE" id="PS50935">
    <property type="entry name" value="SSB"/>
    <property type="match status" value="1"/>
</dbReference>
<dbReference type="STRING" id="1123380.SAMN02745199_1562"/>
<keyword evidence="1 2" id="KW-0238">DNA-binding</keyword>
<dbReference type="InterPro" id="IPR012340">
    <property type="entry name" value="NA-bd_OB-fold"/>
</dbReference>
<dbReference type="NCBIfam" id="TIGR00621">
    <property type="entry name" value="ssb"/>
    <property type="match status" value="1"/>
</dbReference>
<dbReference type="GO" id="GO:0006260">
    <property type="term" value="P:DNA replication"/>
    <property type="evidence" value="ECO:0007669"/>
    <property type="project" value="InterPro"/>
</dbReference>
<dbReference type="OrthoDB" id="9809878at2"/>
<dbReference type="InterPro" id="IPR011344">
    <property type="entry name" value="ssDNA-bd"/>
</dbReference>
<proteinExistence type="inferred from homology"/>
<dbReference type="PANTHER" id="PTHR10302">
    <property type="entry name" value="SINGLE-STRANDED DNA-BINDING PROTEIN"/>
    <property type="match status" value="1"/>
</dbReference>
<accession>A0A1M5U0I1</accession>
<dbReference type="AlphaFoldDB" id="A0A1M5U0I1"/>
<sequence>MNYNKVVLVGRLTRDPEVRQTLNGTLVATFTLAVSRPTRRGSEDSQDADFIRIVTFSKLAEFVQNYLKKGRLILVEGKLRINRWQGNDGQFRSTPEIWADQVMFMDKKSDLSEETETLEYDELFDDSDNDEPPF</sequence>
<dbReference type="HAMAP" id="MF_00984">
    <property type="entry name" value="SSB"/>
    <property type="match status" value="1"/>
</dbReference>
<dbReference type="PANTHER" id="PTHR10302:SF27">
    <property type="entry name" value="SINGLE-STRANDED DNA-BINDING PROTEIN"/>
    <property type="match status" value="1"/>
</dbReference>
<dbReference type="Gene3D" id="2.40.50.140">
    <property type="entry name" value="Nucleic acid-binding proteins"/>
    <property type="match status" value="1"/>
</dbReference>
<comment type="caution">
    <text evidence="2">Lacks conserved residue(s) required for the propagation of feature annotation.</text>
</comment>
<protein>
    <recommendedName>
        <fullName evidence="2 3">Single-stranded DNA-binding protein</fullName>
        <shortName evidence="2">SSB</shortName>
    </recommendedName>
</protein>
<dbReference type="SUPFAM" id="SSF50249">
    <property type="entry name" value="Nucleic acid-binding proteins"/>
    <property type="match status" value="1"/>
</dbReference>
<gene>
    <name evidence="4" type="ORF">SAMN02745199_1562</name>
</gene>
<dbReference type="CDD" id="cd04496">
    <property type="entry name" value="SSB_OBF"/>
    <property type="match status" value="1"/>
</dbReference>
<reference evidence="5" key="1">
    <citation type="submission" date="2016-11" db="EMBL/GenBank/DDBJ databases">
        <authorList>
            <person name="Varghese N."/>
            <person name="Submissions S."/>
        </authorList>
    </citation>
    <scope>NUCLEOTIDE SEQUENCE [LARGE SCALE GENOMIC DNA]</scope>
    <source>
        <strain evidence="5">DSM 15807</strain>
    </source>
</reference>